<sequence>MIIQLLHLTSYYSFAFLHTSQQVPKNCQVSNLLSWSHIQCQNALKRHLTPKDPDLIGQIQGKRLYPRSHSNKVHENQ</sequence>
<evidence type="ECO:0000313" key="1">
    <source>
        <dbReference type="EMBL" id="MBW84221.1"/>
    </source>
</evidence>
<name>A0A2P2ISL6_RHIMU</name>
<organism evidence="1">
    <name type="scientific">Rhizophora mucronata</name>
    <name type="common">Asiatic mangrove</name>
    <dbReference type="NCBI Taxonomy" id="61149"/>
    <lineage>
        <taxon>Eukaryota</taxon>
        <taxon>Viridiplantae</taxon>
        <taxon>Streptophyta</taxon>
        <taxon>Embryophyta</taxon>
        <taxon>Tracheophyta</taxon>
        <taxon>Spermatophyta</taxon>
        <taxon>Magnoliopsida</taxon>
        <taxon>eudicotyledons</taxon>
        <taxon>Gunneridae</taxon>
        <taxon>Pentapetalae</taxon>
        <taxon>rosids</taxon>
        <taxon>fabids</taxon>
        <taxon>Malpighiales</taxon>
        <taxon>Rhizophoraceae</taxon>
        <taxon>Rhizophora</taxon>
    </lineage>
</organism>
<dbReference type="EMBL" id="GGEC01003738">
    <property type="protein sequence ID" value="MBW84221.1"/>
    <property type="molecule type" value="Transcribed_RNA"/>
</dbReference>
<protein>
    <submittedName>
        <fullName evidence="1">Uncharacterized protein</fullName>
    </submittedName>
</protein>
<dbReference type="AlphaFoldDB" id="A0A2P2ISL6"/>
<reference evidence="1" key="1">
    <citation type="submission" date="2018-02" db="EMBL/GenBank/DDBJ databases">
        <title>Rhizophora mucronata_Transcriptome.</title>
        <authorList>
            <person name="Meera S.P."/>
            <person name="Sreeshan A."/>
            <person name="Augustine A."/>
        </authorList>
    </citation>
    <scope>NUCLEOTIDE SEQUENCE</scope>
    <source>
        <tissue evidence="1">Leaf</tissue>
    </source>
</reference>
<accession>A0A2P2ISL6</accession>
<proteinExistence type="predicted"/>